<proteinExistence type="predicted"/>
<name>Q7N205_PHOLL</name>
<dbReference type="EMBL" id="BX571870">
    <property type="protein sequence ID" value="CAE15678.1"/>
    <property type="molecule type" value="Genomic_DNA"/>
</dbReference>
<dbReference type="HOGENOM" id="CLU_2495171_0_0_6"/>
<evidence type="ECO:0000313" key="2">
    <source>
        <dbReference type="EMBL" id="CAE15678.1"/>
    </source>
</evidence>
<organism evidence="2 3">
    <name type="scientific">Photorhabdus laumondii subsp. laumondii (strain DSM 15139 / CIP 105565 / TT01)</name>
    <name type="common">Photorhabdus luminescens subsp. laumondii</name>
    <dbReference type="NCBI Taxonomy" id="243265"/>
    <lineage>
        <taxon>Bacteria</taxon>
        <taxon>Pseudomonadati</taxon>
        <taxon>Pseudomonadota</taxon>
        <taxon>Gammaproteobacteria</taxon>
        <taxon>Enterobacterales</taxon>
        <taxon>Morganellaceae</taxon>
        <taxon>Photorhabdus</taxon>
    </lineage>
</organism>
<keyword evidence="1" id="KW-0472">Membrane</keyword>
<evidence type="ECO:0000256" key="1">
    <source>
        <dbReference type="SAM" id="Phobius"/>
    </source>
</evidence>
<evidence type="ECO:0000313" key="3">
    <source>
        <dbReference type="Proteomes" id="UP000002514"/>
    </source>
</evidence>
<keyword evidence="3" id="KW-1185">Reference proteome</keyword>
<keyword evidence="1" id="KW-0812">Transmembrane</keyword>
<gene>
    <name evidence="2" type="ordered locus">plu3304</name>
</gene>
<dbReference type="Proteomes" id="UP000002514">
    <property type="component" value="Chromosome"/>
</dbReference>
<dbReference type="AlphaFoldDB" id="Q7N205"/>
<keyword evidence="1" id="KW-1133">Transmembrane helix</keyword>
<reference evidence="3" key="1">
    <citation type="journal article" date="2003" name="Nat. Biotechnol.">
        <title>The genome sequence of the entomopathogenic bacterium Photorhabdus luminescens.</title>
        <authorList>
            <person name="Duchaud E."/>
            <person name="Rusniok C."/>
            <person name="Frangeul L."/>
            <person name="Buchrieser C."/>
            <person name="Givaudan A."/>
            <person name="Taourit S."/>
            <person name="Bocs S."/>
            <person name="Boursaux-Eude C."/>
            <person name="Chandler M."/>
            <person name="Charles J.-F."/>
            <person name="Dassa E."/>
            <person name="Derose R."/>
            <person name="Derzelle S."/>
            <person name="Freyssinet G."/>
            <person name="Gaudriault S."/>
            <person name="Medigue C."/>
            <person name="Lanois A."/>
            <person name="Powell K."/>
            <person name="Siguier P."/>
            <person name="Vincent R."/>
            <person name="Wingate V."/>
            <person name="Zouine M."/>
            <person name="Glaser P."/>
            <person name="Boemare N."/>
            <person name="Danchin A."/>
            <person name="Kunst F."/>
        </authorList>
    </citation>
    <scope>NUCLEOTIDE SEQUENCE [LARGE SCALE GENOMIC DNA]</scope>
    <source>
        <strain evidence="3">DSM 15139 / CIP 105565 / TT01</strain>
    </source>
</reference>
<protein>
    <submittedName>
        <fullName evidence="2">Photorhabdus luminescens subsp. laumondii TTO1 complete genome segment 12/17</fullName>
    </submittedName>
</protein>
<dbReference type="KEGG" id="plu:plu3304"/>
<accession>Q7N205</accession>
<feature type="transmembrane region" description="Helical" evidence="1">
    <location>
        <begin position="47"/>
        <end position="75"/>
    </location>
</feature>
<sequence length="86" mass="9996">MLSQYRWSIKMADLSHLSSEQAEAARRFVDLKFQVDTMARDHRMTCMALWVAVSTAHLTVCVSSIESFLFCPVILRFMSRRSCMCR</sequence>